<dbReference type="Pfam" id="PF00132">
    <property type="entry name" value="Hexapep"/>
    <property type="match status" value="1"/>
</dbReference>
<reference evidence="3 4" key="1">
    <citation type="journal article" date="2014" name="Int. J. Syst. Evol. Microbiol.">
        <title>Methanobacterium paludis sp. nov. and a novel strain of Methanobacterium lacus isolated from northern peatlands.</title>
        <authorList>
            <person name="Cadillo-Quiroz H."/>
            <person name="Brauer S.L."/>
            <person name="Goodson N."/>
            <person name="Yavitt J.B."/>
            <person name="Zinder S.H."/>
        </authorList>
    </citation>
    <scope>NUCLEOTIDE SEQUENCE [LARGE SCALE GENOMIC DNA]</scope>
    <source>
        <strain evidence="4">DSM 25820 / JCM 18151 / SWAN1</strain>
    </source>
</reference>
<keyword evidence="4" id="KW-1185">Reference proteome</keyword>
<dbReference type="PANTHER" id="PTHR42883:SF2">
    <property type="entry name" value="THYMIDYLYLTRANSFERASE"/>
    <property type="match status" value="1"/>
</dbReference>
<feature type="domain" description="Nucleotidyl transferase" evidence="2">
    <location>
        <begin position="2"/>
        <end position="236"/>
    </location>
</feature>
<dbReference type="HOGENOM" id="CLU_029499_0_1_2"/>
<dbReference type="PANTHER" id="PTHR42883">
    <property type="entry name" value="GLUCOSE-1-PHOSPHATE THYMIDYLTRANSFERASE"/>
    <property type="match status" value="1"/>
</dbReference>
<keyword evidence="3" id="KW-0548">Nucleotidyltransferase</keyword>
<dbReference type="STRING" id="868131.MSWAN_0553"/>
<dbReference type="Gene3D" id="3.90.550.10">
    <property type="entry name" value="Spore Coat Polysaccharide Biosynthesis Protein SpsA, Chain A"/>
    <property type="match status" value="1"/>
</dbReference>
<dbReference type="KEGG" id="mew:MSWAN_0553"/>
<evidence type="ECO:0000313" key="4">
    <source>
        <dbReference type="Proteomes" id="UP000009231"/>
    </source>
</evidence>
<dbReference type="Gene3D" id="2.160.10.10">
    <property type="entry name" value="Hexapeptide repeat proteins"/>
    <property type="match status" value="1"/>
</dbReference>
<dbReference type="InterPro" id="IPR005835">
    <property type="entry name" value="NTP_transferase_dom"/>
</dbReference>
<name>F6D556_METPW</name>
<dbReference type="Pfam" id="PF00483">
    <property type="entry name" value="NTP_transferase"/>
    <property type="match status" value="1"/>
</dbReference>
<dbReference type="SUPFAM" id="SSF51161">
    <property type="entry name" value="Trimeric LpxA-like enzymes"/>
    <property type="match status" value="1"/>
</dbReference>
<dbReference type="EMBL" id="CP002772">
    <property type="protein sequence ID" value="AEG17591.1"/>
    <property type="molecule type" value="Genomic_DNA"/>
</dbReference>
<gene>
    <name evidence="3" type="ordered locus">MSWAN_0553</name>
</gene>
<dbReference type="InterPro" id="IPR005908">
    <property type="entry name" value="G1P_thy_trans_l"/>
</dbReference>
<organism evidence="3 4">
    <name type="scientific">Methanobacterium paludis (strain DSM 25820 / JCM 18151 / SWAN1)</name>
    <dbReference type="NCBI Taxonomy" id="868131"/>
    <lineage>
        <taxon>Archaea</taxon>
        <taxon>Methanobacteriati</taxon>
        <taxon>Methanobacteriota</taxon>
        <taxon>Methanomada group</taxon>
        <taxon>Methanobacteria</taxon>
        <taxon>Methanobacteriales</taxon>
        <taxon>Methanobacteriaceae</taxon>
        <taxon>Methanobacterium</taxon>
    </lineage>
</organism>
<dbReference type="InterPro" id="IPR029044">
    <property type="entry name" value="Nucleotide-diphossugar_trans"/>
</dbReference>
<dbReference type="NCBIfam" id="TIGR01208">
    <property type="entry name" value="rmlA_long"/>
    <property type="match status" value="1"/>
</dbReference>
<dbReference type="InterPro" id="IPR011004">
    <property type="entry name" value="Trimer_LpxA-like_sf"/>
</dbReference>
<dbReference type="CDD" id="cd04189">
    <property type="entry name" value="G1P_TT_long"/>
    <property type="match status" value="1"/>
</dbReference>
<dbReference type="GeneID" id="10668041"/>
<dbReference type="Proteomes" id="UP000009231">
    <property type="component" value="Chromosome"/>
</dbReference>
<dbReference type="AlphaFoldDB" id="F6D556"/>
<evidence type="ECO:0000313" key="3">
    <source>
        <dbReference type="EMBL" id="AEG17591.1"/>
    </source>
</evidence>
<evidence type="ECO:0000256" key="1">
    <source>
        <dbReference type="ARBA" id="ARBA00013414"/>
    </source>
</evidence>
<proteinExistence type="predicted"/>
<dbReference type="GO" id="GO:0016779">
    <property type="term" value="F:nucleotidyltransferase activity"/>
    <property type="evidence" value="ECO:0007669"/>
    <property type="project" value="UniProtKB-KW"/>
</dbReference>
<dbReference type="OrthoDB" id="15372at2157"/>
<dbReference type="InterPro" id="IPR001451">
    <property type="entry name" value="Hexapep"/>
</dbReference>
<sequence>MKGLILSGGHGTRLRPLTHTGPKQLIPIANKPVLFYAIEDLRDAGVTDIGLILGTNMPEKLKDAVGDGSKFGVNITYIMQGEPRGLAHAVAVAEDFIGEDSFIMYLGDNILKSGITEFVEGFEESNYEARILLQKVENPRQFGVAELNGNGEVTHLVEKPEEPKSDLALVGIYLFKKSIFDSIRSIKPSWRGELEITDAIQKLLDSESKVDSHIVEGWWKDTGKPEDVLEANNLILDALKTCNNGEIEKGAKVRGRVSIGKGTVIRKGSVIRGPVIIGENCEIDAYVGPYTAVGDNTKITGGEIEASIIVGDSIIACDERIVESLIGNHSRIVSSNDRLPKGRRFVIGENSLVNL</sequence>
<dbReference type="eggNOG" id="arCOG00667">
    <property type="taxonomic scope" value="Archaea"/>
</dbReference>
<dbReference type="RefSeq" id="WP_013825093.1">
    <property type="nucleotide sequence ID" value="NC_015574.1"/>
</dbReference>
<keyword evidence="3" id="KW-0808">Transferase</keyword>
<evidence type="ECO:0000259" key="2">
    <source>
        <dbReference type="Pfam" id="PF00483"/>
    </source>
</evidence>
<accession>F6D556</accession>
<dbReference type="SUPFAM" id="SSF53448">
    <property type="entry name" value="Nucleotide-diphospho-sugar transferases"/>
    <property type="match status" value="1"/>
</dbReference>
<protein>
    <recommendedName>
        <fullName evidence="1">Bifunctional protein GlmU</fullName>
    </recommendedName>
</protein>